<sequence length="370" mass="42287">MSLFAEFIQLGKQIDNGIKKLKKQWESPLAFINVSDKNAQVASHQHLDNLSVMIKSIRNEVIEDNKISTDFVIDEDRFLSECQAIYDEIITQMIDIDILVEEYGYTYQNTSYNLSHNEGESSILAPELMDSRLISSPGNCTIKIEDDNDDEENYENVSPNNIVTQPKFIKTPVIKCAPSTIKPKNTTQIYDIQSTPLRSFPVEPTYSPYYYDQNEVLCPGKDVFERMNYLFQASQLISKSDPVLASKYGNLMINCGKKAVLRIEPEIKRSICKKCQAPLIAGETAKVRLISKPCKSIKWTCLLCKNTRKIPTKPGYKLWINEPQSIVKIFDYSKQQNDNNKSKNTNIKNESESLNKNLQVEQNEILITNN</sequence>
<dbReference type="Proteomes" id="UP000639338">
    <property type="component" value="Unassembled WGS sequence"/>
</dbReference>
<comment type="similarity">
    <text evidence="4">Belongs to the eukaryotic/archaeal RNase P protein component 4 family.</text>
</comment>
<dbReference type="GO" id="GO:0005655">
    <property type="term" value="C:nucleolar ribonuclease P complex"/>
    <property type="evidence" value="ECO:0007669"/>
    <property type="project" value="TreeGrafter"/>
</dbReference>
<dbReference type="PANTHER" id="PTHR14742:SF0">
    <property type="entry name" value="RIBONUCLEASE P PROTEIN SUBUNIT P21"/>
    <property type="match status" value="1"/>
</dbReference>
<keyword evidence="2" id="KW-0479">Metal-binding</keyword>
<dbReference type="InterPro" id="IPR007175">
    <property type="entry name" value="Rpr2/Snm1/Rpp21"/>
</dbReference>
<reference evidence="5 6" key="1">
    <citation type="submission" date="2020-08" db="EMBL/GenBank/DDBJ databases">
        <title>Aphidius gifuensis genome sequencing and assembly.</title>
        <authorList>
            <person name="Du Z."/>
        </authorList>
    </citation>
    <scope>NUCLEOTIDE SEQUENCE [LARGE SCALE GENOMIC DNA]</scope>
    <source>
        <strain evidence="5">YNYX2018</strain>
        <tissue evidence="5">Adults</tissue>
    </source>
</reference>
<proteinExistence type="inferred from homology"/>
<dbReference type="AlphaFoldDB" id="A0A834XJA1"/>
<protein>
    <submittedName>
        <fullName evidence="5">Uncharacterized protein</fullName>
    </submittedName>
</protein>
<evidence type="ECO:0000313" key="6">
    <source>
        <dbReference type="Proteomes" id="UP000639338"/>
    </source>
</evidence>
<dbReference type="Gene3D" id="6.20.50.20">
    <property type="match status" value="1"/>
</dbReference>
<evidence type="ECO:0000256" key="2">
    <source>
        <dbReference type="ARBA" id="ARBA00022723"/>
    </source>
</evidence>
<dbReference type="PANTHER" id="PTHR14742">
    <property type="entry name" value="RIBONUCLEASE P SUBUNIT P21"/>
    <property type="match status" value="1"/>
</dbReference>
<evidence type="ECO:0000256" key="4">
    <source>
        <dbReference type="ARBA" id="ARBA00038402"/>
    </source>
</evidence>
<keyword evidence="1" id="KW-0819">tRNA processing</keyword>
<evidence type="ECO:0000256" key="1">
    <source>
        <dbReference type="ARBA" id="ARBA00022694"/>
    </source>
</evidence>
<dbReference type="Pfam" id="PF04032">
    <property type="entry name" value="Rpr2"/>
    <property type="match status" value="1"/>
</dbReference>
<name>A0A834XJA1_APHGI</name>
<dbReference type="OrthoDB" id="7687098at2759"/>
<evidence type="ECO:0000313" key="5">
    <source>
        <dbReference type="EMBL" id="KAF7988198.1"/>
    </source>
</evidence>
<comment type="caution">
    <text evidence="5">The sequence shown here is derived from an EMBL/GenBank/DDBJ whole genome shotgun (WGS) entry which is preliminary data.</text>
</comment>
<dbReference type="GO" id="GO:0008033">
    <property type="term" value="P:tRNA processing"/>
    <property type="evidence" value="ECO:0007669"/>
    <property type="project" value="UniProtKB-KW"/>
</dbReference>
<accession>A0A834XJA1</accession>
<evidence type="ECO:0000256" key="3">
    <source>
        <dbReference type="ARBA" id="ARBA00022833"/>
    </source>
</evidence>
<gene>
    <name evidence="5" type="ORF">HCN44_007692</name>
</gene>
<organism evidence="5 6">
    <name type="scientific">Aphidius gifuensis</name>
    <name type="common">Parasitoid wasp</name>
    <dbReference type="NCBI Taxonomy" id="684658"/>
    <lineage>
        <taxon>Eukaryota</taxon>
        <taxon>Metazoa</taxon>
        <taxon>Ecdysozoa</taxon>
        <taxon>Arthropoda</taxon>
        <taxon>Hexapoda</taxon>
        <taxon>Insecta</taxon>
        <taxon>Pterygota</taxon>
        <taxon>Neoptera</taxon>
        <taxon>Endopterygota</taxon>
        <taxon>Hymenoptera</taxon>
        <taxon>Apocrita</taxon>
        <taxon>Ichneumonoidea</taxon>
        <taxon>Braconidae</taxon>
        <taxon>Aphidiinae</taxon>
        <taxon>Aphidius</taxon>
    </lineage>
</organism>
<keyword evidence="3" id="KW-0862">Zinc</keyword>
<keyword evidence="6" id="KW-1185">Reference proteome</keyword>
<dbReference type="EMBL" id="JACMRX010000006">
    <property type="protein sequence ID" value="KAF7988198.1"/>
    <property type="molecule type" value="Genomic_DNA"/>
</dbReference>
<dbReference type="GO" id="GO:0046872">
    <property type="term" value="F:metal ion binding"/>
    <property type="evidence" value="ECO:0007669"/>
    <property type="project" value="UniProtKB-KW"/>
</dbReference>